<proteinExistence type="predicted"/>
<dbReference type="InterPro" id="IPR052771">
    <property type="entry name" value="Neurotrophin_sig_adaptor"/>
</dbReference>
<evidence type="ECO:0000313" key="3">
    <source>
        <dbReference type="EMBL" id="CAG2062800.1"/>
    </source>
</evidence>
<keyword evidence="1" id="KW-0040">ANK repeat</keyword>
<comment type="caution">
    <text evidence="3">The sequence shown here is derived from an EMBL/GenBank/DDBJ whole genome shotgun (WGS) entry which is preliminary data.</text>
</comment>
<evidence type="ECO:0000313" key="4">
    <source>
        <dbReference type="Proteomes" id="UP001153148"/>
    </source>
</evidence>
<evidence type="ECO:0000256" key="2">
    <source>
        <dbReference type="SAM" id="MobiDB-lite"/>
    </source>
</evidence>
<reference evidence="3" key="1">
    <citation type="submission" date="2021-03" db="EMBL/GenBank/DDBJ databases">
        <authorList>
            <person name="Tran Van P."/>
        </authorList>
    </citation>
    <scope>NUCLEOTIDE SEQUENCE</scope>
</reference>
<dbReference type="EMBL" id="CAJPIN010022342">
    <property type="protein sequence ID" value="CAG2062800.1"/>
    <property type="molecule type" value="Genomic_DNA"/>
</dbReference>
<gene>
    <name evidence="3" type="ORF">TPAB3V08_LOCUS9748</name>
</gene>
<protein>
    <submittedName>
        <fullName evidence="3">Uncharacterized protein</fullName>
    </submittedName>
</protein>
<accession>A0ABN7P6W6</accession>
<dbReference type="InterPro" id="IPR036770">
    <property type="entry name" value="Ankyrin_rpt-contain_sf"/>
</dbReference>
<dbReference type="InterPro" id="IPR002110">
    <property type="entry name" value="Ankyrin_rpt"/>
</dbReference>
<feature type="repeat" description="ANK" evidence="1">
    <location>
        <begin position="235"/>
        <end position="267"/>
    </location>
</feature>
<dbReference type="SMART" id="SM00248">
    <property type="entry name" value="ANK"/>
    <property type="match status" value="2"/>
</dbReference>
<dbReference type="Proteomes" id="UP001153148">
    <property type="component" value="Unassembled WGS sequence"/>
</dbReference>
<dbReference type="PANTHER" id="PTHR24116:SF0">
    <property type="entry name" value="KINASE D-INTERACTING SUBSTRATE OF 220 KDA"/>
    <property type="match status" value="1"/>
</dbReference>
<evidence type="ECO:0000256" key="1">
    <source>
        <dbReference type="PROSITE-ProRule" id="PRU00023"/>
    </source>
</evidence>
<dbReference type="PANTHER" id="PTHR24116">
    <property type="entry name" value="KINASE D-INTERACTING SUBSTRATE OF 220 KDA"/>
    <property type="match status" value="1"/>
</dbReference>
<dbReference type="SUPFAM" id="SSF48403">
    <property type="entry name" value="Ankyrin repeat"/>
    <property type="match status" value="1"/>
</dbReference>
<dbReference type="PROSITE" id="PS50088">
    <property type="entry name" value="ANK_REPEAT"/>
    <property type="match status" value="2"/>
</dbReference>
<dbReference type="Gene3D" id="1.25.40.20">
    <property type="entry name" value="Ankyrin repeat-containing domain"/>
    <property type="match status" value="1"/>
</dbReference>
<feature type="repeat" description="ANK" evidence="1">
    <location>
        <begin position="268"/>
        <end position="300"/>
    </location>
</feature>
<dbReference type="Pfam" id="PF12796">
    <property type="entry name" value="Ank_2"/>
    <property type="match status" value="1"/>
</dbReference>
<feature type="region of interest" description="Disordered" evidence="2">
    <location>
        <begin position="1"/>
        <end position="46"/>
    </location>
</feature>
<organism evidence="3 4">
    <name type="scientific">Timema podura</name>
    <name type="common">Walking stick</name>
    <dbReference type="NCBI Taxonomy" id="61482"/>
    <lineage>
        <taxon>Eukaryota</taxon>
        <taxon>Metazoa</taxon>
        <taxon>Ecdysozoa</taxon>
        <taxon>Arthropoda</taxon>
        <taxon>Hexapoda</taxon>
        <taxon>Insecta</taxon>
        <taxon>Pterygota</taxon>
        <taxon>Neoptera</taxon>
        <taxon>Polyneoptera</taxon>
        <taxon>Phasmatodea</taxon>
        <taxon>Timematodea</taxon>
        <taxon>Timematoidea</taxon>
        <taxon>Timematidae</taxon>
        <taxon>Timema</taxon>
    </lineage>
</organism>
<dbReference type="PROSITE" id="PS50297">
    <property type="entry name" value="ANK_REP_REGION"/>
    <property type="match status" value="1"/>
</dbReference>
<sequence length="307" mass="33796">MTPPCVTGLDVSRSVEDLGPHTMDPPSQSPGNHLSPPESSRRQRRSTSFLHLHIPEPPAGWPHWGLHPSIFTSHLHLPSFTLTGPTSADGGESHAGRKFTFGLGLRRFSHTKAVQCSDLYSDAGASMENLMKVGEHPRVALKIYVQFRNVATTDTLILAVSQQVLSYLTLNQGTMIPVVLQFLSDWWWLQTLHRSESMVSLCFRSLVNYITDDNLIGLQNFLENKRVQVDDRDENGSTALIVAAGKGKLLFVRELVNHGADVNAEDADNWTALLCAAKEGFTDICVELLEHGADLEHRDLVGGGVVT</sequence>
<name>A0ABN7P6W6_TIMPD</name>
<keyword evidence="4" id="KW-1185">Reference proteome</keyword>